<feature type="compositionally biased region" description="Basic residues" evidence="1">
    <location>
        <begin position="551"/>
        <end position="566"/>
    </location>
</feature>
<feature type="compositionally biased region" description="Basic and acidic residues" evidence="1">
    <location>
        <begin position="97"/>
        <end position="133"/>
    </location>
</feature>
<feature type="compositionally biased region" description="Basic and acidic residues" evidence="1">
    <location>
        <begin position="287"/>
        <end position="311"/>
    </location>
</feature>
<feature type="region of interest" description="Disordered" evidence="1">
    <location>
        <begin position="1"/>
        <end position="585"/>
    </location>
</feature>
<evidence type="ECO:0000313" key="2">
    <source>
        <dbReference type="EMBL" id="CAA9406883.1"/>
    </source>
</evidence>
<gene>
    <name evidence="2" type="ORF">AVDCRST_MAG64-2148</name>
</gene>
<keyword evidence="2" id="KW-0808">Transferase</keyword>
<feature type="compositionally biased region" description="Basic residues" evidence="1">
    <location>
        <begin position="520"/>
        <end position="533"/>
    </location>
</feature>
<protein>
    <submittedName>
        <fullName evidence="2">Acetolactate synthase large subunit</fullName>
        <ecNumber evidence="2">2.2.1.6</ecNumber>
    </submittedName>
</protein>
<feature type="compositionally biased region" description="Basic and acidic residues" evidence="1">
    <location>
        <begin position="211"/>
        <end position="229"/>
    </location>
</feature>
<feature type="compositionally biased region" description="Basic and acidic residues" evidence="1">
    <location>
        <begin position="383"/>
        <end position="406"/>
    </location>
</feature>
<feature type="compositionally biased region" description="Basic and acidic residues" evidence="1">
    <location>
        <begin position="177"/>
        <end position="194"/>
    </location>
</feature>
<sequence length="585" mass="65421">VHHDRNHRSDDRRPRRRQAPVQGEDGGQDPARDVGRAAQGRVHVRLPRRRDPAGVRRAVQDAGQVHPEPPRAGVRPLRRRVRPGDRQARRLHRHQRPGRDEHRHPAGHRPDGLDPDGRVQRAGADEGDRERRVPGGRRHRHHPPVYEVELPGEGHPRAAAGDQRGVPHRHQRPARAGADRPAEGHLGRHADRGGGRHAAGAHHPPPSAGGHAREPRQAGRGRGRDDQPGREAGPVRRRRRDHLQRLAAGPQAGREGEHPLHDHPARHGRVRRAGPQDAAHARHARVGLRELRGAGVRRADRGRGPVRRPGDRQPGQLRPAREDHPHRHRPVVDQQDGRRRLRGRRRRQAEPGADAPAHRAPPAGRVVRPDRPVEAAVPVPVPGRHEEQQAAVRDRGDQPPDQERRDHHDRRRPAPDVGRPVLPVAVPAADDHVRRAGDDGLRPAGRHGRAARQPGQDGDRHRRRRVVPDDLLRAGDDRRVQHPGEGRDPEQRLPGHDQAVAGPVLRAPLQPEPDEEPQLRRHGRGVRHQGHPLRRQDQGPPGRRPDAQPPRPRRGRLRRRAQRARVPHGPQRQGPARDGAGHDGV</sequence>
<proteinExistence type="predicted"/>
<feature type="non-terminal residue" evidence="2">
    <location>
        <position position="1"/>
    </location>
</feature>
<feature type="compositionally biased region" description="Basic and acidic residues" evidence="1">
    <location>
        <begin position="254"/>
        <end position="265"/>
    </location>
</feature>
<name>A0A6J4P5R7_9BACT</name>
<feature type="compositionally biased region" description="Basic residues" evidence="1">
    <location>
        <begin position="134"/>
        <end position="143"/>
    </location>
</feature>
<feature type="compositionally biased region" description="Basic and acidic residues" evidence="1">
    <location>
        <begin position="466"/>
        <end position="495"/>
    </location>
</feature>
<dbReference type="GO" id="GO:0003984">
    <property type="term" value="F:acetolactate synthase activity"/>
    <property type="evidence" value="ECO:0007669"/>
    <property type="project" value="UniProtKB-EC"/>
</dbReference>
<reference evidence="2" key="1">
    <citation type="submission" date="2020-02" db="EMBL/GenBank/DDBJ databases">
        <authorList>
            <person name="Meier V. D."/>
        </authorList>
    </citation>
    <scope>NUCLEOTIDE SEQUENCE</scope>
    <source>
        <strain evidence="2">AVDCRST_MAG64</strain>
    </source>
</reference>
<feature type="compositionally biased region" description="Basic and acidic residues" evidence="1">
    <location>
        <begin position="1"/>
        <end position="13"/>
    </location>
</feature>
<dbReference type="AlphaFoldDB" id="A0A6J4P5R7"/>
<feature type="compositionally biased region" description="Basic and acidic residues" evidence="1">
    <location>
        <begin position="429"/>
        <end position="441"/>
    </location>
</feature>
<feature type="non-terminal residue" evidence="2">
    <location>
        <position position="585"/>
    </location>
</feature>
<evidence type="ECO:0000256" key="1">
    <source>
        <dbReference type="SAM" id="MobiDB-lite"/>
    </source>
</evidence>
<accession>A0A6J4P5R7</accession>
<dbReference type="EC" id="2.2.1.6" evidence="2"/>
<dbReference type="EMBL" id="CADCUQ010000465">
    <property type="protein sequence ID" value="CAA9406883.1"/>
    <property type="molecule type" value="Genomic_DNA"/>
</dbReference>
<organism evidence="2">
    <name type="scientific">uncultured Phycisphaerae bacterium</name>
    <dbReference type="NCBI Taxonomy" id="904963"/>
    <lineage>
        <taxon>Bacteria</taxon>
        <taxon>Pseudomonadati</taxon>
        <taxon>Planctomycetota</taxon>
        <taxon>Phycisphaerae</taxon>
        <taxon>environmental samples</taxon>
    </lineage>
</organism>